<dbReference type="CDD" id="cd03392">
    <property type="entry name" value="PAP2_like_2"/>
    <property type="match status" value="1"/>
</dbReference>
<dbReference type="EMBL" id="JAGKSQ010000015">
    <property type="protein sequence ID" value="MBP3953523.1"/>
    <property type="molecule type" value="Genomic_DNA"/>
</dbReference>
<dbReference type="InterPro" id="IPR000326">
    <property type="entry name" value="PAP2/HPO"/>
</dbReference>
<dbReference type="Gene3D" id="1.20.144.10">
    <property type="entry name" value="Phosphatidic acid phosphatase type 2/haloperoxidase"/>
    <property type="match status" value="2"/>
</dbReference>
<dbReference type="AlphaFoldDB" id="A0A940WZ27"/>
<keyword evidence="1" id="KW-1133">Transmembrane helix</keyword>
<feature type="transmembrane region" description="Helical" evidence="1">
    <location>
        <begin position="164"/>
        <end position="189"/>
    </location>
</feature>
<dbReference type="Proteomes" id="UP000678228">
    <property type="component" value="Unassembled WGS sequence"/>
</dbReference>
<evidence type="ECO:0000313" key="3">
    <source>
        <dbReference type="EMBL" id="MBP3953523.1"/>
    </source>
</evidence>
<proteinExistence type="predicted"/>
<keyword evidence="1" id="KW-0812">Transmembrane</keyword>
<dbReference type="Pfam" id="PF01569">
    <property type="entry name" value="PAP2"/>
    <property type="match status" value="1"/>
</dbReference>
<feature type="transmembrane region" description="Helical" evidence="1">
    <location>
        <begin position="195"/>
        <end position="216"/>
    </location>
</feature>
<dbReference type="PANTHER" id="PTHR14969">
    <property type="entry name" value="SPHINGOSINE-1-PHOSPHATE PHOSPHOHYDROLASE"/>
    <property type="match status" value="1"/>
</dbReference>
<accession>A0A940WZ27</accession>
<dbReference type="SUPFAM" id="SSF48317">
    <property type="entry name" value="Acid phosphatase/Vanadium-dependent haloperoxidase"/>
    <property type="match status" value="1"/>
</dbReference>
<dbReference type="InterPro" id="IPR036938">
    <property type="entry name" value="PAP2/HPO_sf"/>
</dbReference>
<protein>
    <submittedName>
        <fullName evidence="3">Phosphatase PAP2 family protein</fullName>
    </submittedName>
</protein>
<sequence length="247" mass="27840">MEATDNKKASFPALLLIIGLGIASLFVWFFAEIAEDLLENELVRFDDAIISMFEAVETSTLDSIYIIITELGSVWFLMTLSVLVILLLWFKAKDKWGILFFITAVGGSGLLTWILKHTYERGRPSINEEIDAIGFSFPSGHSMGSLIFYGFIAYFILRSSQKKIIKYISMVVLSILIILIGTSRIYLGAHYPSDVIAGYVAGTIWLILCLLALEWVQWQSNSQVRPVYTLRNFLVSTFKSVKQKLGK</sequence>
<feature type="transmembrane region" description="Helical" evidence="1">
    <location>
        <begin position="12"/>
        <end position="31"/>
    </location>
</feature>
<name>A0A940WZ27_9BACI</name>
<reference evidence="3" key="1">
    <citation type="submission" date="2021-03" db="EMBL/GenBank/DDBJ databases">
        <title>Bacillus suaedae sp. nov., isolated from Suaeda aralocaspica.</title>
        <authorList>
            <person name="Lei R.F.R."/>
        </authorList>
    </citation>
    <scope>NUCLEOTIDE SEQUENCE</scope>
    <source>
        <strain evidence="3">YZJH907-2</strain>
    </source>
</reference>
<gene>
    <name evidence="3" type="ORF">J7W16_20675</name>
</gene>
<organism evidence="3 4">
    <name type="scientific">Halalkalibacter suaedae</name>
    <dbReference type="NCBI Taxonomy" id="2822140"/>
    <lineage>
        <taxon>Bacteria</taxon>
        <taxon>Bacillati</taxon>
        <taxon>Bacillota</taxon>
        <taxon>Bacilli</taxon>
        <taxon>Bacillales</taxon>
        <taxon>Bacillaceae</taxon>
        <taxon>Halalkalibacter</taxon>
    </lineage>
</organism>
<feature type="domain" description="Phosphatidic acid phosphatase type 2/haloperoxidase" evidence="2">
    <location>
        <begin position="98"/>
        <end position="210"/>
    </location>
</feature>
<evidence type="ECO:0000313" key="4">
    <source>
        <dbReference type="Proteomes" id="UP000678228"/>
    </source>
</evidence>
<dbReference type="RefSeq" id="WP_210599377.1">
    <property type="nucleotide sequence ID" value="NZ_JAGKSQ010000015.1"/>
</dbReference>
<feature type="transmembrane region" description="Helical" evidence="1">
    <location>
        <begin position="96"/>
        <end position="115"/>
    </location>
</feature>
<keyword evidence="4" id="KW-1185">Reference proteome</keyword>
<comment type="caution">
    <text evidence="3">The sequence shown here is derived from an EMBL/GenBank/DDBJ whole genome shotgun (WGS) entry which is preliminary data.</text>
</comment>
<evidence type="ECO:0000259" key="2">
    <source>
        <dbReference type="SMART" id="SM00014"/>
    </source>
</evidence>
<feature type="transmembrane region" description="Helical" evidence="1">
    <location>
        <begin position="64"/>
        <end position="89"/>
    </location>
</feature>
<dbReference type="PANTHER" id="PTHR14969:SF13">
    <property type="entry name" value="AT30094P"/>
    <property type="match status" value="1"/>
</dbReference>
<evidence type="ECO:0000256" key="1">
    <source>
        <dbReference type="SAM" id="Phobius"/>
    </source>
</evidence>
<keyword evidence="1" id="KW-0472">Membrane</keyword>
<dbReference type="SMART" id="SM00014">
    <property type="entry name" value="acidPPc"/>
    <property type="match status" value="1"/>
</dbReference>
<feature type="transmembrane region" description="Helical" evidence="1">
    <location>
        <begin position="135"/>
        <end position="157"/>
    </location>
</feature>